<evidence type="ECO:0000313" key="1">
    <source>
        <dbReference type="EMBL" id="CAK0839453.1"/>
    </source>
</evidence>
<protein>
    <submittedName>
        <fullName evidence="1">Uncharacterized protein</fullName>
    </submittedName>
</protein>
<dbReference type="Proteomes" id="UP001189429">
    <property type="component" value="Unassembled WGS sequence"/>
</dbReference>
<reference evidence="1" key="1">
    <citation type="submission" date="2023-10" db="EMBL/GenBank/DDBJ databases">
        <authorList>
            <person name="Chen Y."/>
            <person name="Shah S."/>
            <person name="Dougan E. K."/>
            <person name="Thang M."/>
            <person name="Chan C."/>
        </authorList>
    </citation>
    <scope>NUCLEOTIDE SEQUENCE [LARGE SCALE GENOMIC DNA]</scope>
</reference>
<keyword evidence="2" id="KW-1185">Reference proteome</keyword>
<organism evidence="1 2">
    <name type="scientific">Prorocentrum cordatum</name>
    <dbReference type="NCBI Taxonomy" id="2364126"/>
    <lineage>
        <taxon>Eukaryota</taxon>
        <taxon>Sar</taxon>
        <taxon>Alveolata</taxon>
        <taxon>Dinophyceae</taxon>
        <taxon>Prorocentrales</taxon>
        <taxon>Prorocentraceae</taxon>
        <taxon>Prorocentrum</taxon>
    </lineage>
</organism>
<name>A0ABN9T3A4_9DINO</name>
<comment type="caution">
    <text evidence="1">The sequence shown here is derived from an EMBL/GenBank/DDBJ whole genome shotgun (WGS) entry which is preliminary data.</text>
</comment>
<accession>A0ABN9T3A4</accession>
<dbReference type="EMBL" id="CAUYUJ010014294">
    <property type="protein sequence ID" value="CAK0839453.1"/>
    <property type="molecule type" value="Genomic_DNA"/>
</dbReference>
<evidence type="ECO:0000313" key="2">
    <source>
        <dbReference type="Proteomes" id="UP001189429"/>
    </source>
</evidence>
<sequence>MAEFCELSSPAALYPIQFCGRSGAAREGRGRRSVQCAELPRIRTAVGSQAGTFFAMVADAVGRDAEVDIDAMVSCCLCIKGYATSIDLNTLRFEMKVAASENRRCLEEIRAIAAAVAAAPAARRPRRPPRQDSPA</sequence>
<gene>
    <name evidence="1" type="ORF">PCOR1329_LOCUS35125</name>
</gene>
<proteinExistence type="predicted"/>